<dbReference type="SUPFAM" id="SSF63411">
    <property type="entry name" value="LuxS/MPP-like metallohydrolase"/>
    <property type="match status" value="2"/>
</dbReference>
<organism evidence="4 5">
    <name type="scientific">Magnetovibrio blakemorei</name>
    <dbReference type="NCBI Taxonomy" id="28181"/>
    <lineage>
        <taxon>Bacteria</taxon>
        <taxon>Pseudomonadati</taxon>
        <taxon>Pseudomonadota</taxon>
        <taxon>Alphaproteobacteria</taxon>
        <taxon>Rhodospirillales</taxon>
        <taxon>Magnetovibrionaceae</taxon>
        <taxon>Magnetovibrio</taxon>
    </lineage>
</organism>
<keyword evidence="5" id="KW-1185">Reference proteome</keyword>
<feature type="signal peptide" evidence="1">
    <location>
        <begin position="1"/>
        <end position="24"/>
    </location>
</feature>
<feature type="chain" id="PRO_5009184117" description="Zinc protease" evidence="1">
    <location>
        <begin position="25"/>
        <end position="441"/>
    </location>
</feature>
<dbReference type="InterPro" id="IPR007863">
    <property type="entry name" value="Peptidase_M16_C"/>
</dbReference>
<dbReference type="InterPro" id="IPR011249">
    <property type="entry name" value="Metalloenz_LuxS/M16"/>
</dbReference>
<evidence type="ECO:0000256" key="1">
    <source>
        <dbReference type="SAM" id="SignalP"/>
    </source>
</evidence>
<dbReference type="Pfam" id="PF00675">
    <property type="entry name" value="Peptidase_M16"/>
    <property type="match status" value="1"/>
</dbReference>
<dbReference type="STRING" id="28181.BEN30_08980"/>
<evidence type="ECO:0000313" key="4">
    <source>
        <dbReference type="EMBL" id="OEJ67641.1"/>
    </source>
</evidence>
<gene>
    <name evidence="4" type="ORF">BEN30_08980</name>
</gene>
<dbReference type="Gene3D" id="3.30.830.10">
    <property type="entry name" value="Metalloenzyme, LuxS/M16 peptidase-like"/>
    <property type="match status" value="2"/>
</dbReference>
<evidence type="ECO:0000259" key="2">
    <source>
        <dbReference type="Pfam" id="PF00675"/>
    </source>
</evidence>
<evidence type="ECO:0000259" key="3">
    <source>
        <dbReference type="Pfam" id="PF05193"/>
    </source>
</evidence>
<dbReference type="PANTHER" id="PTHR11851">
    <property type="entry name" value="METALLOPROTEASE"/>
    <property type="match status" value="1"/>
</dbReference>
<comment type="caution">
    <text evidence="4">The sequence shown here is derived from an EMBL/GenBank/DDBJ whole genome shotgun (WGS) entry which is preliminary data.</text>
</comment>
<dbReference type="InterPro" id="IPR011765">
    <property type="entry name" value="Pept_M16_N"/>
</dbReference>
<reference evidence="5" key="1">
    <citation type="submission" date="2016-07" db="EMBL/GenBank/DDBJ databases">
        <authorList>
            <person name="Florea S."/>
            <person name="Webb J.S."/>
            <person name="Jaromczyk J."/>
            <person name="Schardl C.L."/>
        </authorList>
    </citation>
    <scope>NUCLEOTIDE SEQUENCE [LARGE SCALE GENOMIC DNA]</scope>
    <source>
        <strain evidence="5">MV-1</strain>
    </source>
</reference>
<dbReference type="AlphaFoldDB" id="A0A1E5Q8F9"/>
<protein>
    <recommendedName>
        <fullName evidence="6">Zinc protease</fullName>
    </recommendedName>
</protein>
<evidence type="ECO:0008006" key="6">
    <source>
        <dbReference type="Google" id="ProtNLM"/>
    </source>
</evidence>
<dbReference type="Pfam" id="PF05193">
    <property type="entry name" value="Peptidase_M16_C"/>
    <property type="match status" value="1"/>
</dbReference>
<dbReference type="OrthoDB" id="9811314at2"/>
<feature type="domain" description="Peptidase M16 C-terminal" evidence="3">
    <location>
        <begin position="191"/>
        <end position="365"/>
    </location>
</feature>
<proteinExistence type="predicted"/>
<keyword evidence="1" id="KW-0732">Signal</keyword>
<dbReference type="PANTHER" id="PTHR11851:SF224">
    <property type="entry name" value="PROCESSING PROTEASE"/>
    <property type="match status" value="1"/>
</dbReference>
<name>A0A1E5Q8F9_9PROT</name>
<dbReference type="Proteomes" id="UP000095347">
    <property type="component" value="Unassembled WGS sequence"/>
</dbReference>
<feature type="domain" description="Peptidase M16 N-terminal" evidence="2">
    <location>
        <begin position="41"/>
        <end position="176"/>
    </location>
</feature>
<sequence length="441" mass="47358">MKKLYVILLAVALPLSLLSFQAAAVEVERVVSPQGIEAWLVQDHSNPVVSVRLAFRGGAEMDPADKAGLANLAASTMDEGAGEFDSQTFQQILADQSITLRFSASNDRFGGEVTTLTENLDQSMDLLRLALTQPRFDDEPVARLKSQLIAGIQSDSQRPGKLAYNAFFKAMFPDHGYGRDSDGTVESVTGLTQADLKAFVHTRLARGNLVVGVVGDVTPERLGALLDKTFGTLPAQPTTPRAADVVPNATGRVQVIELDVPQSTIVFGQAGLKRDDPDFYTVLVMNHILGGGSFTSRLYEEIREKRGLAYSVGSDLYPLDHAGLILGSVGTENARVAETLDVLRSEWTRMATGDVSAQELNNAKTYITGSFPLTFTSTGAIARVLVSMQINGLGIDYLDHRKAYIGAVDLAGVKRVAAEYLHVDKLDIVVVGKPAGIVPSP</sequence>
<evidence type="ECO:0000313" key="5">
    <source>
        <dbReference type="Proteomes" id="UP000095347"/>
    </source>
</evidence>
<dbReference type="InterPro" id="IPR050361">
    <property type="entry name" value="MPP/UQCRC_Complex"/>
</dbReference>
<accession>A0A1E5Q8F9</accession>
<dbReference type="GO" id="GO:0046872">
    <property type="term" value="F:metal ion binding"/>
    <property type="evidence" value="ECO:0007669"/>
    <property type="project" value="InterPro"/>
</dbReference>
<dbReference type="EMBL" id="MCGG01000021">
    <property type="protein sequence ID" value="OEJ67641.1"/>
    <property type="molecule type" value="Genomic_DNA"/>
</dbReference>